<proteinExistence type="predicted"/>
<evidence type="ECO:0000313" key="3">
    <source>
        <dbReference type="Proteomes" id="UP000298652"/>
    </source>
</evidence>
<keyword evidence="3" id="KW-1185">Reference proteome</keyword>
<dbReference type="EMBL" id="CM016552">
    <property type="protein sequence ID" value="TKW38613.1"/>
    <property type="molecule type" value="Genomic_DNA"/>
</dbReference>
<evidence type="ECO:0000256" key="1">
    <source>
        <dbReference type="SAM" id="MobiDB-lite"/>
    </source>
</evidence>
<accession>A0A4U6WAG7</accession>
<evidence type="ECO:0000313" key="2">
    <source>
        <dbReference type="EMBL" id="TKW38613.1"/>
    </source>
</evidence>
<dbReference type="AlphaFoldDB" id="A0A4U6WAG7"/>
<sequence length="154" mass="17019">MRRHGSGACPREEARGLRGHDLDRQVGKKVMLRANHLLVSIDDNLFQTSSTVTCNMKALENLESHPLDMGPAKVRSTEAQRQAVLRWDDVFGIGIIQAACHEALLLDHPILPLNLTSDGVAVDCPLQRGSQRRKHNCNVNQQGSNWHSGSHASM</sequence>
<organism evidence="2 3">
    <name type="scientific">Setaria viridis</name>
    <name type="common">Green bristlegrass</name>
    <name type="synonym">Setaria italica subsp. viridis</name>
    <dbReference type="NCBI Taxonomy" id="4556"/>
    <lineage>
        <taxon>Eukaryota</taxon>
        <taxon>Viridiplantae</taxon>
        <taxon>Streptophyta</taxon>
        <taxon>Embryophyta</taxon>
        <taxon>Tracheophyta</taxon>
        <taxon>Spermatophyta</taxon>
        <taxon>Magnoliopsida</taxon>
        <taxon>Liliopsida</taxon>
        <taxon>Poales</taxon>
        <taxon>Poaceae</taxon>
        <taxon>PACMAD clade</taxon>
        <taxon>Panicoideae</taxon>
        <taxon>Panicodae</taxon>
        <taxon>Paniceae</taxon>
        <taxon>Cenchrinae</taxon>
        <taxon>Setaria</taxon>
    </lineage>
</organism>
<gene>
    <name evidence="2" type="ORF">SEVIR_1G126900v2</name>
</gene>
<dbReference type="Gramene" id="TKW38613">
    <property type="protein sequence ID" value="TKW38613"/>
    <property type="gene ID" value="SEVIR_1G126900v2"/>
</dbReference>
<reference evidence="2" key="1">
    <citation type="submission" date="2019-03" db="EMBL/GenBank/DDBJ databases">
        <title>WGS assembly of Setaria viridis.</title>
        <authorList>
            <person name="Huang P."/>
            <person name="Jenkins J."/>
            <person name="Grimwood J."/>
            <person name="Barry K."/>
            <person name="Healey A."/>
            <person name="Mamidi S."/>
            <person name="Sreedasyam A."/>
            <person name="Shu S."/>
            <person name="Feldman M."/>
            <person name="Wu J."/>
            <person name="Yu Y."/>
            <person name="Chen C."/>
            <person name="Johnson J."/>
            <person name="Rokhsar D."/>
            <person name="Baxter I."/>
            <person name="Schmutz J."/>
            <person name="Brutnell T."/>
            <person name="Kellogg E."/>
        </authorList>
    </citation>
    <scope>NUCLEOTIDE SEQUENCE [LARGE SCALE GENOMIC DNA]</scope>
</reference>
<dbReference type="Proteomes" id="UP000298652">
    <property type="component" value="Chromosome 1"/>
</dbReference>
<name>A0A4U6WAG7_SETVI</name>
<protein>
    <submittedName>
        <fullName evidence="2">Uncharacterized protein</fullName>
    </submittedName>
</protein>
<feature type="compositionally biased region" description="Polar residues" evidence="1">
    <location>
        <begin position="137"/>
        <end position="154"/>
    </location>
</feature>
<feature type="region of interest" description="Disordered" evidence="1">
    <location>
        <begin position="132"/>
        <end position="154"/>
    </location>
</feature>